<evidence type="ECO:0000256" key="1">
    <source>
        <dbReference type="SAM" id="SignalP"/>
    </source>
</evidence>
<feature type="chain" id="PRO_5047314059" evidence="1">
    <location>
        <begin position="24"/>
        <end position="249"/>
    </location>
</feature>
<reference evidence="2 3" key="1">
    <citation type="submission" date="2023-11" db="EMBL/GenBank/DDBJ databases">
        <title>Analysis of the Genomes of Mucilaginibacter gossypii cycad 4 and M. sabulilitoris SNA2: microbes with the potential for plant growth promotion.</title>
        <authorList>
            <person name="Hirsch A.M."/>
            <person name="Humm E."/>
            <person name="Rubbi M."/>
            <person name="Del Vecchio G."/>
            <person name="Ha S.M."/>
            <person name="Pellegrini M."/>
            <person name="Gunsalus R.P."/>
        </authorList>
    </citation>
    <scope>NUCLEOTIDE SEQUENCE [LARGE SCALE GENOMIC DNA]</scope>
    <source>
        <strain evidence="2 3">SNA2</strain>
    </source>
</reference>
<dbReference type="PANTHER" id="PTHR43239:SF1">
    <property type="entry name" value="UPF0734 PROTEIN DDB_G0273871_DDB_G0273177"/>
    <property type="match status" value="1"/>
</dbReference>
<dbReference type="InterPro" id="IPR008000">
    <property type="entry name" value="Rham/fucose_mutarotase"/>
</dbReference>
<dbReference type="GO" id="GO:0062192">
    <property type="term" value="F:L-rhamnose mutarotase activity"/>
    <property type="evidence" value="ECO:0007669"/>
    <property type="project" value="UniProtKB-EC"/>
</dbReference>
<keyword evidence="3" id="KW-1185">Reference proteome</keyword>
<protein>
    <submittedName>
        <fullName evidence="2">L-rhamnose mutarotase</fullName>
        <ecNumber evidence="2">5.1.3.32</ecNumber>
    </submittedName>
</protein>
<feature type="signal peptide" evidence="1">
    <location>
        <begin position="1"/>
        <end position="23"/>
    </location>
</feature>
<dbReference type="SUPFAM" id="SSF54909">
    <property type="entry name" value="Dimeric alpha+beta barrel"/>
    <property type="match status" value="1"/>
</dbReference>
<dbReference type="EMBL" id="CP139558">
    <property type="protein sequence ID" value="WPU92369.1"/>
    <property type="molecule type" value="Genomic_DNA"/>
</dbReference>
<dbReference type="EC" id="5.1.3.32" evidence="2"/>
<gene>
    <name evidence="2" type="ORF">SNE25_23880</name>
</gene>
<accession>A0ABZ0TGQ9</accession>
<dbReference type="Pfam" id="PF05336">
    <property type="entry name" value="rhaM"/>
    <property type="match status" value="1"/>
</dbReference>
<dbReference type="PANTHER" id="PTHR43239">
    <property type="entry name" value="UPF0734 PROTEIN DDB_G0273871/DDB_G0273177"/>
    <property type="match status" value="1"/>
</dbReference>
<organism evidence="2 3">
    <name type="scientific">Mucilaginibacter sabulilitoris</name>
    <dbReference type="NCBI Taxonomy" id="1173583"/>
    <lineage>
        <taxon>Bacteria</taxon>
        <taxon>Pseudomonadati</taxon>
        <taxon>Bacteroidota</taxon>
        <taxon>Sphingobacteriia</taxon>
        <taxon>Sphingobacteriales</taxon>
        <taxon>Sphingobacteriaceae</taxon>
        <taxon>Mucilaginibacter</taxon>
    </lineage>
</organism>
<dbReference type="PROSITE" id="PS51257">
    <property type="entry name" value="PROKAR_LIPOPROTEIN"/>
    <property type="match status" value="1"/>
</dbReference>
<dbReference type="Gene3D" id="3.30.70.100">
    <property type="match status" value="1"/>
</dbReference>
<proteinExistence type="predicted"/>
<dbReference type="InterPro" id="IPR052996">
    <property type="entry name" value="Carb_Metab_Mutarotase"/>
</dbReference>
<sequence>MRLSKKIFKMVLICIAIGFGCFSGCKQPAAKSNSTSSAKSEQVKRPVIVEIIGPKDSVFHSHALNNLAKGFALDTDDITQWKNRIAVYVAIPNPDELVSRIKSEYPQDTVKYFDNPFYNFNRKMCADTISSTKWENIVLSANLVNDPKLQQEYLNYHATQFQQWPEVSKGFCNANFQQLLVFKNGRQLMLVISIPKGESLDKLNPLTTKNNPRVDEWNKLMAKYQEGLPGTKPGEVWVFFKPLGILKQK</sequence>
<dbReference type="Proteomes" id="UP001324380">
    <property type="component" value="Chromosome"/>
</dbReference>
<keyword evidence="1" id="KW-0732">Signal</keyword>
<keyword evidence="2" id="KW-0413">Isomerase</keyword>
<evidence type="ECO:0000313" key="2">
    <source>
        <dbReference type="EMBL" id="WPU92369.1"/>
    </source>
</evidence>
<name>A0ABZ0TGQ9_9SPHI</name>
<evidence type="ECO:0000313" key="3">
    <source>
        <dbReference type="Proteomes" id="UP001324380"/>
    </source>
</evidence>
<dbReference type="RefSeq" id="WP_321561531.1">
    <property type="nucleotide sequence ID" value="NZ_CP139558.1"/>
</dbReference>
<dbReference type="InterPro" id="IPR011008">
    <property type="entry name" value="Dimeric_a/b-barrel"/>
</dbReference>